<sequence length="59" mass="6328">MLLTGWNPDDIAWLDLLDRIAPTLHPARARCHDQDLTQRMGVPGGTGAGFERDIGASGA</sequence>
<keyword evidence="3" id="KW-1185">Reference proteome</keyword>
<organism evidence="2 3">
    <name type="scientific">Stigmatella erecta</name>
    <dbReference type="NCBI Taxonomy" id="83460"/>
    <lineage>
        <taxon>Bacteria</taxon>
        <taxon>Pseudomonadati</taxon>
        <taxon>Myxococcota</taxon>
        <taxon>Myxococcia</taxon>
        <taxon>Myxococcales</taxon>
        <taxon>Cystobacterineae</taxon>
        <taxon>Archangiaceae</taxon>
        <taxon>Stigmatella</taxon>
    </lineage>
</organism>
<dbReference type="EMBL" id="FOIJ01000012">
    <property type="protein sequence ID" value="SEU26186.1"/>
    <property type="molecule type" value="Genomic_DNA"/>
</dbReference>
<protein>
    <submittedName>
        <fullName evidence="2">Uncharacterized protein</fullName>
    </submittedName>
</protein>
<evidence type="ECO:0000313" key="2">
    <source>
        <dbReference type="EMBL" id="SEU26186.1"/>
    </source>
</evidence>
<feature type="compositionally biased region" description="Basic and acidic residues" evidence="1">
    <location>
        <begin position="50"/>
        <end position="59"/>
    </location>
</feature>
<evidence type="ECO:0000313" key="3">
    <source>
        <dbReference type="Proteomes" id="UP000199181"/>
    </source>
</evidence>
<gene>
    <name evidence="2" type="ORF">SAMN05443639_11256</name>
</gene>
<dbReference type="Proteomes" id="UP000199181">
    <property type="component" value="Unassembled WGS sequence"/>
</dbReference>
<evidence type="ECO:0000256" key="1">
    <source>
        <dbReference type="SAM" id="MobiDB-lite"/>
    </source>
</evidence>
<dbReference type="AlphaFoldDB" id="A0A1I0KNQ5"/>
<accession>A0A1I0KNQ5</accession>
<name>A0A1I0KNQ5_9BACT</name>
<proteinExistence type="predicted"/>
<feature type="region of interest" description="Disordered" evidence="1">
    <location>
        <begin position="35"/>
        <end position="59"/>
    </location>
</feature>
<reference evidence="3" key="1">
    <citation type="submission" date="2016-10" db="EMBL/GenBank/DDBJ databases">
        <authorList>
            <person name="Varghese N."/>
            <person name="Submissions S."/>
        </authorList>
    </citation>
    <scope>NUCLEOTIDE SEQUENCE [LARGE SCALE GENOMIC DNA]</scope>
    <source>
        <strain evidence="3">DSM 16858</strain>
    </source>
</reference>